<dbReference type="InParanoid" id="A0A1X7VIW4"/>
<protein>
    <submittedName>
        <fullName evidence="1">Uncharacterized protein</fullName>
    </submittedName>
</protein>
<dbReference type="AlphaFoldDB" id="A0A1X7VIW4"/>
<proteinExistence type="predicted"/>
<accession>A0A1X7VIW4</accession>
<organism evidence="1">
    <name type="scientific">Amphimedon queenslandica</name>
    <name type="common">Sponge</name>
    <dbReference type="NCBI Taxonomy" id="400682"/>
    <lineage>
        <taxon>Eukaryota</taxon>
        <taxon>Metazoa</taxon>
        <taxon>Porifera</taxon>
        <taxon>Demospongiae</taxon>
        <taxon>Heteroscleromorpha</taxon>
        <taxon>Haplosclerida</taxon>
        <taxon>Niphatidae</taxon>
        <taxon>Amphimedon</taxon>
    </lineage>
</organism>
<reference evidence="1" key="1">
    <citation type="submission" date="2017-05" db="UniProtKB">
        <authorList>
            <consortium name="EnsemblMetazoa"/>
        </authorList>
    </citation>
    <scope>IDENTIFICATION</scope>
</reference>
<name>A0A1X7VIW4_AMPQE</name>
<dbReference type="EnsemblMetazoa" id="Aqu2.1.39422_001">
    <property type="protein sequence ID" value="Aqu2.1.39422_001"/>
    <property type="gene ID" value="Aqu2.1.39422"/>
</dbReference>
<evidence type="ECO:0000313" key="1">
    <source>
        <dbReference type="EnsemblMetazoa" id="Aqu2.1.39422_001"/>
    </source>
</evidence>
<sequence length="133" mass="15374">MQEAERHDFYYSLIFVFAPFRVESALVIEGGTMDEAFRCHREASIRGIKNHFNQLQISLEADRNLKKILITEIKPISLKKLLDKKEDDEPQLPCEIMEAVADTADVHIIVPNLRLEQRGAMPNVDQKRLIDEI</sequence>